<reference evidence="8 9" key="1">
    <citation type="submission" date="2019-05" db="EMBL/GenBank/DDBJ databases">
        <title>A Chromosome-scale Meerkat (S. suricatta) Genome Assembly.</title>
        <authorList>
            <person name="Dudchenko O."/>
            <person name="Lieberman Aiden E."/>
            <person name="Tung J."/>
            <person name="Barreiro L.B."/>
            <person name="Clutton-Brock T.H."/>
        </authorList>
    </citation>
    <scope>NUCLEOTIDE SEQUENCE [LARGE SCALE GENOMIC DNA]</scope>
</reference>
<dbReference type="SUPFAM" id="SSF81665">
    <property type="entry name" value="Calcium ATPase, transmembrane domain M"/>
    <property type="match status" value="1"/>
</dbReference>
<evidence type="ECO:0000256" key="6">
    <source>
        <dbReference type="SAM" id="Phobius"/>
    </source>
</evidence>
<feature type="region of interest" description="Disordered" evidence="5">
    <location>
        <begin position="1"/>
        <end position="62"/>
    </location>
</feature>
<dbReference type="PANTHER" id="PTHR24092:SF78">
    <property type="entry name" value="PHOSPHOLIPID-TRANSPORTING ATPASE IK"/>
    <property type="match status" value="1"/>
</dbReference>
<dbReference type="InterPro" id="IPR032631">
    <property type="entry name" value="P-type_ATPase_N"/>
</dbReference>
<dbReference type="GO" id="GO:0005802">
    <property type="term" value="C:trans-Golgi network"/>
    <property type="evidence" value="ECO:0007669"/>
    <property type="project" value="TreeGrafter"/>
</dbReference>
<dbReference type="PANTHER" id="PTHR24092">
    <property type="entry name" value="PROBABLE PHOSPHOLIPID-TRANSPORTING ATPASE"/>
    <property type="match status" value="1"/>
</dbReference>
<evidence type="ECO:0000313" key="9">
    <source>
        <dbReference type="Proteomes" id="UP000472268"/>
    </source>
</evidence>
<evidence type="ECO:0000256" key="2">
    <source>
        <dbReference type="ARBA" id="ARBA00022692"/>
    </source>
</evidence>
<dbReference type="InterPro" id="IPR023298">
    <property type="entry name" value="ATPase_P-typ_TM_dom_sf"/>
</dbReference>
<reference evidence="8" key="2">
    <citation type="submission" date="2025-08" db="UniProtKB">
        <authorList>
            <consortium name="Ensembl"/>
        </authorList>
    </citation>
    <scope>IDENTIFICATION</scope>
</reference>
<evidence type="ECO:0000313" key="8">
    <source>
        <dbReference type="Ensembl" id="ENSSSUP00005025062.1"/>
    </source>
</evidence>
<dbReference type="InterPro" id="IPR008250">
    <property type="entry name" value="ATPase_P-typ_transduc_dom_A_sf"/>
</dbReference>
<evidence type="ECO:0000256" key="4">
    <source>
        <dbReference type="ARBA" id="ARBA00023136"/>
    </source>
</evidence>
<dbReference type="GO" id="GO:0140326">
    <property type="term" value="F:ATPase-coupled intramembrane lipid transporter activity"/>
    <property type="evidence" value="ECO:0007669"/>
    <property type="project" value="TreeGrafter"/>
</dbReference>
<dbReference type="InterPro" id="IPR018303">
    <property type="entry name" value="ATPase_P-typ_P_site"/>
</dbReference>
<feature type="transmembrane region" description="Helical" evidence="6">
    <location>
        <begin position="376"/>
        <end position="398"/>
    </location>
</feature>
<dbReference type="GO" id="GO:0007030">
    <property type="term" value="P:Golgi organization"/>
    <property type="evidence" value="ECO:0007669"/>
    <property type="project" value="TreeGrafter"/>
</dbReference>
<accession>A0A673UUU1</accession>
<dbReference type="SUPFAM" id="SSF81653">
    <property type="entry name" value="Calcium ATPase, transduction domain A"/>
    <property type="match status" value="1"/>
</dbReference>
<organism evidence="8 9">
    <name type="scientific">Suricata suricatta</name>
    <name type="common">Meerkat</name>
    <dbReference type="NCBI Taxonomy" id="37032"/>
    <lineage>
        <taxon>Eukaryota</taxon>
        <taxon>Metazoa</taxon>
        <taxon>Chordata</taxon>
        <taxon>Craniata</taxon>
        <taxon>Vertebrata</taxon>
        <taxon>Euteleostomi</taxon>
        <taxon>Mammalia</taxon>
        <taxon>Eutheria</taxon>
        <taxon>Laurasiatheria</taxon>
        <taxon>Carnivora</taxon>
        <taxon>Feliformia</taxon>
        <taxon>Herpestidae</taxon>
        <taxon>Suricata</taxon>
    </lineage>
</organism>
<dbReference type="PROSITE" id="PS00154">
    <property type="entry name" value="ATPASE_E1_E2"/>
    <property type="match status" value="1"/>
</dbReference>
<keyword evidence="2 6" id="KW-0812">Transmembrane</keyword>
<dbReference type="Proteomes" id="UP000472268">
    <property type="component" value="Chromosome 12"/>
</dbReference>
<evidence type="ECO:0000256" key="5">
    <source>
        <dbReference type="SAM" id="MobiDB-lite"/>
    </source>
</evidence>
<dbReference type="AlphaFoldDB" id="A0A673UUU1"/>
<dbReference type="Ensembl" id="ENSSSUT00005028671.1">
    <property type="protein sequence ID" value="ENSSSUP00005025062.1"/>
    <property type="gene ID" value="ENSSSUG00005016237.1"/>
</dbReference>
<keyword evidence="4 6" id="KW-0472">Membrane</keyword>
<keyword evidence="3 6" id="KW-1133">Transmembrane helix</keyword>
<reference evidence="8" key="3">
    <citation type="submission" date="2025-09" db="UniProtKB">
        <authorList>
            <consortium name="Ensembl"/>
        </authorList>
    </citation>
    <scope>IDENTIFICATION</scope>
</reference>
<evidence type="ECO:0000256" key="1">
    <source>
        <dbReference type="ARBA" id="ARBA00004370"/>
    </source>
</evidence>
<keyword evidence="9" id="KW-1185">Reference proteome</keyword>
<feature type="transmembrane region" description="Helical" evidence="6">
    <location>
        <begin position="323"/>
        <end position="348"/>
    </location>
</feature>
<dbReference type="Gene3D" id="2.70.150.10">
    <property type="entry name" value="Calcium-transporting ATPase, cytoplasmic transduction domain A"/>
    <property type="match status" value="1"/>
</dbReference>
<evidence type="ECO:0000259" key="7">
    <source>
        <dbReference type="Pfam" id="PF16209"/>
    </source>
</evidence>
<dbReference type="OMA" id="FICIPEY"/>
<name>A0A673UUU1_SURSU</name>
<dbReference type="GO" id="GO:0005886">
    <property type="term" value="C:plasma membrane"/>
    <property type="evidence" value="ECO:0007669"/>
    <property type="project" value="TreeGrafter"/>
</dbReference>
<protein>
    <recommendedName>
        <fullName evidence="7">P-type ATPase N-terminal domain-containing protein</fullName>
    </recommendedName>
</protein>
<dbReference type="Pfam" id="PF16209">
    <property type="entry name" value="PhoLip_ATPase_N"/>
    <property type="match status" value="1"/>
</dbReference>
<dbReference type="GO" id="GO:0045332">
    <property type="term" value="P:phospholipid translocation"/>
    <property type="evidence" value="ECO:0007669"/>
    <property type="project" value="TreeGrafter"/>
</dbReference>
<comment type="subcellular location">
    <subcellularLocation>
        <location evidence="1">Membrane</location>
    </subcellularLocation>
</comment>
<evidence type="ECO:0000256" key="3">
    <source>
        <dbReference type="ARBA" id="ARBA00022989"/>
    </source>
</evidence>
<sequence>MGCHAGRRGDPGLQVWGPEDGPRTQLVAGASAPRDGAEKWRRPARAGCGCDRGPSPRSPASMSSLTFQEDLEETGSGALFAWEVKANSRDYNSQFKEKAFLWWRRRKYKSNAIHTAKYNAFSFLPLSLYEQLHRASNLYFLLIIVLQGFPEVSTLPWFTLFVPLVCLFVTRATRGLLDDIGRHRSDRTINNRPCQILVGKSFLWKKWENLCVGDVVCLHRDSIVPADLLLLASTEPSSLCYVETADIDGETNLKFRQAPPVTHHKLTSVRKMASFQGEGPQAGAGRAVCPTRGSRSANPTGCDTKIMKNCGSTRLKRTKIDHLLNRLVALIFLSLVLISMALSLGFWFKVKEFKAKHHYVSPRHVQSVATETFLTFWGFFILLSVMVPMAMFIMVEFIHLGNSFFISWDAHMYHEPRDAPAQARSTSLNDHLGQVQYVFSDKTGTLTRNVMAFKKCCIGGSVYGGSPAPPPAPRAPASADRPWASRVARHCVWSISVYGSRVPCGHQIWNSFSFLKMF</sequence>
<feature type="domain" description="P-type ATPase N-terminal" evidence="7">
    <location>
        <begin position="85"/>
        <end position="160"/>
    </location>
</feature>
<proteinExistence type="predicted"/>